<comment type="subcellular location">
    <subcellularLocation>
        <location evidence="1">Cell inner membrane</location>
        <topology evidence="1">Multi-pass membrane protein</topology>
    </subcellularLocation>
</comment>
<evidence type="ECO:0000259" key="10">
    <source>
        <dbReference type="PROSITE" id="PS51753"/>
    </source>
</evidence>
<name>A0A128EZY5_9GAMM</name>
<dbReference type="Pfam" id="PF12729">
    <property type="entry name" value="4HB_MCP_1"/>
    <property type="match status" value="1"/>
</dbReference>
<dbReference type="EMBL" id="FIZX01000001">
    <property type="protein sequence ID" value="CZF79566.1"/>
    <property type="molecule type" value="Genomic_DNA"/>
</dbReference>
<feature type="region of interest" description="Disordered" evidence="6">
    <location>
        <begin position="547"/>
        <end position="571"/>
    </location>
</feature>
<feature type="transmembrane region" description="Helical" evidence="7">
    <location>
        <begin position="12"/>
        <end position="33"/>
    </location>
</feature>
<accession>A0A128EZY5</accession>
<evidence type="ECO:0000256" key="5">
    <source>
        <dbReference type="PROSITE-ProRule" id="PRU00284"/>
    </source>
</evidence>
<evidence type="ECO:0000259" key="9">
    <source>
        <dbReference type="PROSITE" id="PS50192"/>
    </source>
</evidence>
<evidence type="ECO:0000256" key="6">
    <source>
        <dbReference type="SAM" id="MobiDB-lite"/>
    </source>
</evidence>
<dbReference type="STRING" id="1796497.GCE9029_01529"/>
<dbReference type="OrthoDB" id="5593683at2"/>
<evidence type="ECO:0000256" key="4">
    <source>
        <dbReference type="ARBA" id="ARBA00029447"/>
    </source>
</evidence>
<evidence type="ECO:0000256" key="1">
    <source>
        <dbReference type="ARBA" id="ARBA00004429"/>
    </source>
</evidence>
<dbReference type="SUPFAM" id="SSF58104">
    <property type="entry name" value="Methyl-accepting chemotaxis protein (MCP) signaling domain"/>
    <property type="match status" value="1"/>
</dbReference>
<evidence type="ECO:0000256" key="7">
    <source>
        <dbReference type="SAM" id="Phobius"/>
    </source>
</evidence>
<dbReference type="GO" id="GO:0005886">
    <property type="term" value="C:plasma membrane"/>
    <property type="evidence" value="ECO:0007669"/>
    <property type="project" value="UniProtKB-SubCell"/>
</dbReference>
<dbReference type="PROSITE" id="PS50111">
    <property type="entry name" value="CHEMOTAXIS_TRANSDUC_2"/>
    <property type="match status" value="1"/>
</dbReference>
<dbReference type="PROSITE" id="PS50192">
    <property type="entry name" value="T_SNARE"/>
    <property type="match status" value="1"/>
</dbReference>
<evidence type="ECO:0000313" key="11">
    <source>
        <dbReference type="EMBL" id="CZF79566.1"/>
    </source>
</evidence>
<dbReference type="CDD" id="cd11386">
    <property type="entry name" value="MCP_signal"/>
    <property type="match status" value="1"/>
</dbReference>
<comment type="similarity">
    <text evidence="4">Belongs to the methyl-accepting chemotaxis (MCP) protein family.</text>
</comment>
<dbReference type="InterPro" id="IPR000727">
    <property type="entry name" value="T_SNARE_dom"/>
</dbReference>
<keyword evidence="2" id="KW-0997">Cell inner membrane</keyword>
<keyword evidence="3 5" id="KW-0807">Transducer</keyword>
<dbReference type="AlphaFoldDB" id="A0A128EZY5"/>
<dbReference type="GO" id="GO:0006935">
    <property type="term" value="P:chemotaxis"/>
    <property type="evidence" value="ECO:0007669"/>
    <property type="project" value="UniProtKB-ARBA"/>
</dbReference>
<dbReference type="FunFam" id="1.10.287.950:FF:000001">
    <property type="entry name" value="Methyl-accepting chemotaxis sensory transducer"/>
    <property type="match status" value="1"/>
</dbReference>
<dbReference type="PANTHER" id="PTHR32089:SF120">
    <property type="entry name" value="METHYL-ACCEPTING CHEMOTAXIS PROTEIN TLPQ"/>
    <property type="match status" value="1"/>
</dbReference>
<dbReference type="SMART" id="SM01358">
    <property type="entry name" value="HBM"/>
    <property type="match status" value="1"/>
</dbReference>
<dbReference type="PROSITE" id="PS51753">
    <property type="entry name" value="HBM"/>
    <property type="match status" value="1"/>
</dbReference>
<keyword evidence="7" id="KW-0812">Transmembrane</keyword>
<dbReference type="Gene3D" id="1.10.287.950">
    <property type="entry name" value="Methyl-accepting chemotaxis protein"/>
    <property type="match status" value="1"/>
</dbReference>
<keyword evidence="7" id="KW-0472">Membrane</keyword>
<gene>
    <name evidence="11" type="primary">mcpS_2</name>
    <name evidence="11" type="ORF">GCE9029_01529</name>
</gene>
<dbReference type="RefSeq" id="WP_062662275.1">
    <property type="nucleotide sequence ID" value="NZ_FIZX01000001.1"/>
</dbReference>
<keyword evidence="12" id="KW-1185">Reference proteome</keyword>
<feature type="domain" description="HBM" evidence="10">
    <location>
        <begin position="45"/>
        <end position="285"/>
    </location>
</feature>
<evidence type="ECO:0000313" key="12">
    <source>
        <dbReference type="Proteomes" id="UP000071641"/>
    </source>
</evidence>
<keyword evidence="2" id="KW-1003">Cell membrane</keyword>
<protein>
    <submittedName>
        <fullName evidence="11">Methyl-accepting chemotaxis protein McpS</fullName>
    </submittedName>
</protein>
<feature type="domain" description="T-SNARE coiled-coil homology" evidence="9">
    <location>
        <begin position="565"/>
        <end position="612"/>
    </location>
</feature>
<sequence>MLGKLKLAQQLTVSFAAVLALLLVVSFVGYGGLSEGFKNFTDYRGLARSSNEASEAQSALLSARLAALKFLKTQDPAQIDKVEKELAHIDEVIDKILVNETDQNRINELSESKNLMKTYGETFSLVVKDFADRNNVVSQELDPNGLKMRKVMTSIIEDSSSDGEVDSLFYAAQAQEKLLLGRLYASKFLISNADEDLNRSLLELNNVVAPLNNLERLLVSSAERQMVNEFSEAHLGYISALQKTAEIIKARNERIAGTLDVIGPQVTTNFNDFKSSIRAAQDTLGPEAQSDSESAVQTVITVSGVAVLVGILLSILVTRAIRTPIGGEPRQIEELARNIATGDLTQSFDSKGQPTGIFAAMGDMNSNLKDIVGQLSSSVNTLNNASGTLVNVTEETARNSELQADQLGQTATAMHELTSTVDDIAQNAQRASDIANEADRYSQEGQNVLDDTRQSIENLVGNIGEVSQVIENLENETKNVGSILDTIRDIAEQTNLLALNAAIEAARAGEQGRGFAVVADEVRSLASRTQQSTEEIQTLITRLQSESKRSVESMRKSASEAEETSSKANKTRDALISITESVSNIRDMNHQIAVAAEEQNTVVTNINQAVEQLNELGKSTAAGADKLSKEANGLTSITSGVNQIVGKFSIG</sequence>
<dbReference type="InterPro" id="IPR004089">
    <property type="entry name" value="MCPsignal_dom"/>
</dbReference>
<evidence type="ECO:0000256" key="3">
    <source>
        <dbReference type="ARBA" id="ARBA00023224"/>
    </source>
</evidence>
<organism evidence="11 12">
    <name type="scientific">Grimontia celer</name>
    <dbReference type="NCBI Taxonomy" id="1796497"/>
    <lineage>
        <taxon>Bacteria</taxon>
        <taxon>Pseudomonadati</taxon>
        <taxon>Pseudomonadota</taxon>
        <taxon>Gammaproteobacteria</taxon>
        <taxon>Vibrionales</taxon>
        <taxon>Vibrionaceae</taxon>
        <taxon>Grimontia</taxon>
    </lineage>
</organism>
<keyword evidence="7" id="KW-1133">Transmembrane helix</keyword>
<proteinExistence type="inferred from homology"/>
<feature type="compositionally biased region" description="Basic and acidic residues" evidence="6">
    <location>
        <begin position="547"/>
        <end position="559"/>
    </location>
</feature>
<evidence type="ECO:0000259" key="8">
    <source>
        <dbReference type="PROSITE" id="PS50111"/>
    </source>
</evidence>
<dbReference type="InterPro" id="IPR024478">
    <property type="entry name" value="HlyB_4HB_MCP"/>
</dbReference>
<dbReference type="SMART" id="SM00283">
    <property type="entry name" value="MA"/>
    <property type="match status" value="1"/>
</dbReference>
<dbReference type="Proteomes" id="UP000071641">
    <property type="component" value="Unassembled WGS sequence"/>
</dbReference>
<feature type="domain" description="Methyl-accepting transducer" evidence="8">
    <location>
        <begin position="378"/>
        <end position="614"/>
    </location>
</feature>
<dbReference type="PANTHER" id="PTHR32089">
    <property type="entry name" value="METHYL-ACCEPTING CHEMOTAXIS PROTEIN MCPB"/>
    <property type="match status" value="1"/>
</dbReference>
<dbReference type="InterPro" id="IPR032255">
    <property type="entry name" value="HBM"/>
</dbReference>
<dbReference type="GO" id="GO:0007165">
    <property type="term" value="P:signal transduction"/>
    <property type="evidence" value="ECO:0007669"/>
    <property type="project" value="UniProtKB-KW"/>
</dbReference>
<reference evidence="12" key="1">
    <citation type="submission" date="2016-02" db="EMBL/GenBank/DDBJ databases">
        <authorList>
            <person name="Rodrigo-Torres Lidia"/>
            <person name="Arahal R.David."/>
        </authorList>
    </citation>
    <scope>NUCLEOTIDE SEQUENCE [LARGE SCALE GENOMIC DNA]</scope>
    <source>
        <strain evidence="12">CECT 9029</strain>
    </source>
</reference>
<evidence type="ECO:0000256" key="2">
    <source>
        <dbReference type="ARBA" id="ARBA00022519"/>
    </source>
</evidence>
<dbReference type="Pfam" id="PF00015">
    <property type="entry name" value="MCPsignal"/>
    <property type="match status" value="1"/>
</dbReference>